<comment type="similarity">
    <text evidence="2">Belongs to the band 7/mec-2 family.</text>
</comment>
<dbReference type="Gene3D" id="3.30.479.30">
    <property type="entry name" value="Band 7 domain"/>
    <property type="match status" value="1"/>
</dbReference>
<dbReference type="SUPFAM" id="SSF117892">
    <property type="entry name" value="Band 7/SPFH domain"/>
    <property type="match status" value="1"/>
</dbReference>
<dbReference type="OrthoDB" id="2105077at2759"/>
<dbReference type="PANTHER" id="PTHR10264">
    <property type="entry name" value="BAND 7 PROTEIN-RELATED"/>
    <property type="match status" value="1"/>
</dbReference>
<name>A0A7R8D696_LEPSM</name>
<dbReference type="Pfam" id="PF01145">
    <property type="entry name" value="Band_7"/>
    <property type="match status" value="1"/>
</dbReference>
<dbReference type="EMBL" id="HG994588">
    <property type="protein sequence ID" value="CAF3042307.1"/>
    <property type="molecule type" value="Genomic_DNA"/>
</dbReference>
<dbReference type="PROSITE" id="PS01270">
    <property type="entry name" value="BAND_7"/>
    <property type="match status" value="1"/>
</dbReference>
<dbReference type="AlphaFoldDB" id="A0A7R8D696"/>
<proteinExistence type="inferred from homology"/>
<keyword evidence="3" id="KW-0472">Membrane</keyword>
<dbReference type="InterPro" id="IPR043202">
    <property type="entry name" value="Band-7_stomatin-like"/>
</dbReference>
<evidence type="ECO:0000313" key="5">
    <source>
        <dbReference type="EMBL" id="CAF3042307.1"/>
    </source>
</evidence>
<dbReference type="InterPro" id="IPR001107">
    <property type="entry name" value="Band_7"/>
</dbReference>
<dbReference type="PRINTS" id="PR00721">
    <property type="entry name" value="STOMATIN"/>
</dbReference>
<dbReference type="FunFam" id="3.30.479.30:FF:000002">
    <property type="entry name" value="band 7 protein AGAP004871"/>
    <property type="match status" value="1"/>
</dbReference>
<dbReference type="Proteomes" id="UP000675881">
    <property type="component" value="Chromosome 9"/>
</dbReference>
<dbReference type="InterPro" id="IPR036013">
    <property type="entry name" value="Band_7/SPFH_dom_sf"/>
</dbReference>
<protein>
    <submittedName>
        <fullName evidence="5">STOM</fullName>
    </submittedName>
</protein>
<dbReference type="InterPro" id="IPR018080">
    <property type="entry name" value="Band_7/stomatin-like_CS"/>
</dbReference>
<dbReference type="SMART" id="SM00244">
    <property type="entry name" value="PHB"/>
    <property type="match status" value="1"/>
</dbReference>
<evidence type="ECO:0000256" key="3">
    <source>
        <dbReference type="ARBA" id="ARBA00023136"/>
    </source>
</evidence>
<gene>
    <name evidence="5" type="ORF">LSAA_14712</name>
</gene>
<dbReference type="InterPro" id="IPR001972">
    <property type="entry name" value="Stomatin_HflK_fam"/>
</dbReference>
<comment type="subcellular location">
    <subcellularLocation>
        <location evidence="1">Membrane</location>
    </subcellularLocation>
</comment>
<evidence type="ECO:0000313" key="6">
    <source>
        <dbReference type="Proteomes" id="UP000675881"/>
    </source>
</evidence>
<evidence type="ECO:0000256" key="1">
    <source>
        <dbReference type="ARBA" id="ARBA00004370"/>
    </source>
</evidence>
<accession>A0A7R8D696</accession>
<organism evidence="5 6">
    <name type="scientific">Lepeophtheirus salmonis</name>
    <name type="common">Salmon louse</name>
    <name type="synonym">Caligus salmonis</name>
    <dbReference type="NCBI Taxonomy" id="72036"/>
    <lineage>
        <taxon>Eukaryota</taxon>
        <taxon>Metazoa</taxon>
        <taxon>Ecdysozoa</taxon>
        <taxon>Arthropoda</taxon>
        <taxon>Crustacea</taxon>
        <taxon>Multicrustacea</taxon>
        <taxon>Hexanauplia</taxon>
        <taxon>Copepoda</taxon>
        <taxon>Siphonostomatoida</taxon>
        <taxon>Caligidae</taxon>
        <taxon>Lepeophtheirus</taxon>
    </lineage>
</organism>
<keyword evidence="6" id="KW-1185">Reference proteome</keyword>
<sequence length="319" mass="35442">MLKEILKEESVLRQWEQMHRPPDTIPTSGPVYRTSQSRAGLIVPLNRTGRKGSTRRHSVISSGRDVSAFPLKAGASPKDIRVIQHSVDTRRPSEVWMDEEDGPGLCAHILTFFAGMLLLVTLPFSLCTCIKVVAEYERSVIFRLGRLRKGGAKGPGIFFIIPCTDSYTRVDLRTVSFDVPPQEVLSRDSVTVSVDAVVYYRVSNPTMATNNIEDYSHSTRLLAATTLRNVLGTKNLAEILSERESISHVMQSSLDDATDPWGVKVERVEIKDVRLPVQLQRAMAAEAEAAREARAKVIAAEGEQKGLKSSQRGCRDHCR</sequence>
<feature type="domain" description="Band 7" evidence="4">
    <location>
        <begin position="128"/>
        <end position="287"/>
    </location>
</feature>
<dbReference type="PANTHER" id="PTHR10264:SF19">
    <property type="entry name" value="AT06885P-RELATED"/>
    <property type="match status" value="1"/>
</dbReference>
<dbReference type="Gene3D" id="6.10.250.2090">
    <property type="match status" value="1"/>
</dbReference>
<evidence type="ECO:0000259" key="4">
    <source>
        <dbReference type="SMART" id="SM00244"/>
    </source>
</evidence>
<reference evidence="5" key="1">
    <citation type="submission" date="2021-02" db="EMBL/GenBank/DDBJ databases">
        <authorList>
            <person name="Bekaert M."/>
        </authorList>
    </citation>
    <scope>NUCLEOTIDE SEQUENCE</scope>
    <source>
        <strain evidence="5">IoA-00</strain>
    </source>
</reference>
<dbReference type="GO" id="GO:0005886">
    <property type="term" value="C:plasma membrane"/>
    <property type="evidence" value="ECO:0007669"/>
    <property type="project" value="InterPro"/>
</dbReference>
<evidence type="ECO:0000256" key="2">
    <source>
        <dbReference type="ARBA" id="ARBA00008164"/>
    </source>
</evidence>